<evidence type="ECO:0000256" key="2">
    <source>
        <dbReference type="ARBA" id="ARBA00023125"/>
    </source>
</evidence>
<keyword evidence="1" id="KW-0805">Transcription regulation</keyword>
<dbReference type="SMART" id="SM00419">
    <property type="entry name" value="HTH_CRP"/>
    <property type="match status" value="1"/>
</dbReference>
<dbReference type="GO" id="GO:0005829">
    <property type="term" value="C:cytosol"/>
    <property type="evidence" value="ECO:0007669"/>
    <property type="project" value="TreeGrafter"/>
</dbReference>
<proteinExistence type="predicted"/>
<feature type="domain" description="HTH crp-type" evidence="5">
    <location>
        <begin position="153"/>
        <end position="222"/>
    </location>
</feature>
<dbReference type="InterPro" id="IPR036390">
    <property type="entry name" value="WH_DNA-bd_sf"/>
</dbReference>
<keyword evidence="2" id="KW-0238">DNA-binding</keyword>
<protein>
    <submittedName>
        <fullName evidence="6">CRP-like cAMP-binding protein</fullName>
    </submittedName>
</protein>
<dbReference type="SUPFAM" id="SSF46785">
    <property type="entry name" value="Winged helix' DNA-binding domain"/>
    <property type="match status" value="1"/>
</dbReference>
<keyword evidence="7" id="KW-1185">Reference proteome</keyword>
<organism evidence="6 7">
    <name type="scientific">Oceanotoga teriensis</name>
    <dbReference type="NCBI Taxonomy" id="515440"/>
    <lineage>
        <taxon>Bacteria</taxon>
        <taxon>Thermotogati</taxon>
        <taxon>Thermotogota</taxon>
        <taxon>Thermotogae</taxon>
        <taxon>Petrotogales</taxon>
        <taxon>Petrotogaceae</taxon>
        <taxon>Oceanotoga</taxon>
    </lineage>
</organism>
<dbReference type="InterPro" id="IPR050397">
    <property type="entry name" value="Env_Response_Regulators"/>
</dbReference>
<evidence type="ECO:0000313" key="6">
    <source>
        <dbReference type="EMBL" id="PWJ88496.1"/>
    </source>
</evidence>
<accession>A0AA45C5A8</accession>
<dbReference type="PANTHER" id="PTHR24567:SF58">
    <property type="entry name" value="CYCLIC AMP-BINDING REGULATORY PROTEIN"/>
    <property type="match status" value="1"/>
</dbReference>
<dbReference type="InterPro" id="IPR014710">
    <property type="entry name" value="RmlC-like_jellyroll"/>
</dbReference>
<feature type="domain" description="Cyclic nucleotide-binding" evidence="4">
    <location>
        <begin position="16"/>
        <end position="139"/>
    </location>
</feature>
<dbReference type="EMBL" id="QGGI01000018">
    <property type="protein sequence ID" value="PWJ88496.1"/>
    <property type="molecule type" value="Genomic_DNA"/>
</dbReference>
<dbReference type="PROSITE" id="PS50042">
    <property type="entry name" value="CNMP_BINDING_3"/>
    <property type="match status" value="1"/>
</dbReference>
<evidence type="ECO:0000256" key="1">
    <source>
        <dbReference type="ARBA" id="ARBA00023015"/>
    </source>
</evidence>
<reference evidence="6 7" key="1">
    <citation type="submission" date="2018-05" db="EMBL/GenBank/DDBJ databases">
        <title>Genomic Encyclopedia of Type Strains, Phase IV (KMG-IV): sequencing the most valuable type-strain genomes for metagenomic binning, comparative biology and taxonomic classification.</title>
        <authorList>
            <person name="Goeker M."/>
        </authorList>
    </citation>
    <scope>NUCLEOTIDE SEQUENCE [LARGE SCALE GENOMIC DNA]</scope>
    <source>
        <strain evidence="6 7">DSM 24906</strain>
    </source>
</reference>
<evidence type="ECO:0000259" key="5">
    <source>
        <dbReference type="PROSITE" id="PS51063"/>
    </source>
</evidence>
<evidence type="ECO:0000256" key="3">
    <source>
        <dbReference type="ARBA" id="ARBA00023163"/>
    </source>
</evidence>
<keyword evidence="3" id="KW-0804">Transcription</keyword>
<dbReference type="Proteomes" id="UP000245921">
    <property type="component" value="Unassembled WGS sequence"/>
</dbReference>
<name>A0AA45C5A8_9BACT</name>
<dbReference type="AlphaFoldDB" id="A0AA45C5A8"/>
<dbReference type="Pfam" id="PF00027">
    <property type="entry name" value="cNMP_binding"/>
    <property type="match status" value="1"/>
</dbReference>
<dbReference type="Gene3D" id="2.60.120.10">
    <property type="entry name" value="Jelly Rolls"/>
    <property type="match status" value="1"/>
</dbReference>
<dbReference type="InterPro" id="IPR018490">
    <property type="entry name" value="cNMP-bd_dom_sf"/>
</dbReference>
<dbReference type="InterPro" id="IPR000595">
    <property type="entry name" value="cNMP-bd_dom"/>
</dbReference>
<dbReference type="GO" id="GO:0003677">
    <property type="term" value="F:DNA binding"/>
    <property type="evidence" value="ECO:0007669"/>
    <property type="project" value="UniProtKB-KW"/>
</dbReference>
<comment type="caution">
    <text evidence="6">The sequence shown here is derived from an EMBL/GenBank/DDBJ whole genome shotgun (WGS) entry which is preliminary data.</text>
</comment>
<dbReference type="CDD" id="cd00038">
    <property type="entry name" value="CAP_ED"/>
    <property type="match status" value="1"/>
</dbReference>
<sequence>MKNINHFIKQISKIDLFNSLNEEELKKIFSEDEFNKEEYKKDSIIRFRGSKLNDMLILFSGEIKTEMNDFNGKTIQIERIKAPAILASGFLFSPERKLPVNIISIKPTIILTINSDKLIKISTENKTFLENLLKNISKKIDFLSQKLWLSSLKTLREKIIFFLIQQMNEQNNDKFIQMNITVEELSKLFGVARPSLSRAFSELENEGIICKNGNRVNIIDKKSMKFNF</sequence>
<dbReference type="PANTHER" id="PTHR24567">
    <property type="entry name" value="CRP FAMILY TRANSCRIPTIONAL REGULATORY PROTEIN"/>
    <property type="match status" value="1"/>
</dbReference>
<dbReference type="PROSITE" id="PS51063">
    <property type="entry name" value="HTH_CRP_2"/>
    <property type="match status" value="1"/>
</dbReference>
<gene>
    <name evidence="6" type="ORF">C7380_1188</name>
</gene>
<evidence type="ECO:0000313" key="7">
    <source>
        <dbReference type="Proteomes" id="UP000245921"/>
    </source>
</evidence>
<dbReference type="Pfam" id="PF13545">
    <property type="entry name" value="HTH_Crp_2"/>
    <property type="match status" value="1"/>
</dbReference>
<dbReference type="InterPro" id="IPR012318">
    <property type="entry name" value="HTH_CRP"/>
</dbReference>
<dbReference type="SUPFAM" id="SSF51206">
    <property type="entry name" value="cAMP-binding domain-like"/>
    <property type="match status" value="1"/>
</dbReference>
<evidence type="ECO:0000259" key="4">
    <source>
        <dbReference type="PROSITE" id="PS50042"/>
    </source>
</evidence>
<dbReference type="RefSeq" id="WP_109605844.1">
    <property type="nucleotide sequence ID" value="NZ_QGGI01000018.1"/>
</dbReference>
<dbReference type="GO" id="GO:0003700">
    <property type="term" value="F:DNA-binding transcription factor activity"/>
    <property type="evidence" value="ECO:0007669"/>
    <property type="project" value="TreeGrafter"/>
</dbReference>